<dbReference type="Pfam" id="PF23666">
    <property type="entry name" value="Rcc01698_C"/>
    <property type="match status" value="1"/>
</dbReference>
<dbReference type="RefSeq" id="WP_198686464.1">
    <property type="nucleotide sequence ID" value="NZ_JAEIJD010000009.1"/>
</dbReference>
<gene>
    <name evidence="4" type="ORF">JAO82_11180</name>
</gene>
<dbReference type="EMBL" id="JAEIJD010000009">
    <property type="protein sequence ID" value="MBI6630438.1"/>
    <property type="molecule type" value="Genomic_DNA"/>
</dbReference>
<protein>
    <submittedName>
        <fullName evidence="4">Glycoside hydrolase/phage tail family protein</fullName>
    </submittedName>
</protein>
<sequence>MATIVFSAAGAAIGGSIGGTVAGLSSVAIGRAVGATLGRVIDERLLGAGSAPVATGKVDRFRLTHAGEGMPIAQVYGRCRLGGQVIWASDFREDKATSGGGKGAPRKPKTTEYSYSVSLAIALCEGEILTVGRVWADGEELARDDLNLRVYTGKRDQQPDPVIEAIEGAGMVPAYRGTAYVVMEDLALAPFGNRVPQFSFEVIRAAQPDAPDFADDPAQSVTGVALIPGTGEYALATTPVYYSDGPGSKWAANTYSPSGKSDFATSVETLVEELPNCSATALVVAWFGDDLRCGECRIKPKVERQAHEGSNMAWQVAGLTRGGAEEIAQREGRPIYGGTPADDSVLEAIGHLRENGQRVMFYPFILMDQQEGNGLPDPWSGAQNQPALPWRGRVTLSAAPGQEGSPDGTVQAEQEVAAFFGSASASDFQISEGRVDYNGPQEWGLRRFILHYAALCAAAGGVDAFCIASEMRGLTQIRGAAGFPAVAALRALAAELRTLLGPQTKIGYAADWSEYWGYQPQDGSGDRYFHLDPLWADDNIDFIGIDNYMPLSDWRDGDEHADAAAGWHSIHARGYLESNVEGGEGFDWFYHSPEARAAQIRTPITDGAHEEKWIWRYKDIRGWWQNPHHERIGGLRQAAATAWVPQSKPIWFTELGCASVDKGTNQPNKFLDGMSSESSLPHYSNGQRDDLIQRRYLEAVLGHWRQPENNPVSEVYAAPMLDLANTYVWAWDARPFPAFPNNREQWSDGANHARGHWLNGRTGSRTLASVVAEICRRAGVSAIDTSMLHGIVRGYVVEEVADARKALQPLMLRYGFDAIERDGVLKFVMRGLVHPQELARDTLAESGETEGLIERLRDSEAELSGRVRVRFIQSGSDHDVATEEAVLPDAATHAVTTSDLPLAMTRAEGRQTVERWLTEARLARDTVRFALPPSLMACGAGDVVRLAGDRDAEGGLYRIDRVEQSDLQLIEAVRIEPEVYLPAETADDAPPSTAFEPPVPILPLFLDLPLMSGDELPHAPHIAATATPWPGSVAVYASGSDDNYTLNGMIAARAAIGQTQTPLPRARPGLWDWGAPLEVKLFGGGLESRSREAVLNGANLAAIGDGSADRWELFQFQQAELIDRDRWWLSGRLRGQLGSDALMPDMWPAGSWFVLVDAAVRQIALNSVQRRVAQNFRIGPAQRGYDDPIYVHQVEAFDGNGLRPYAPSHLRLAPMLGGDLRVCWVRRTRIDGDRWDGLEVPLGEGQETYLVQVRDGGKVLRSATVSAPEWVYSSAMQAEDGADGSTCIEVAQISARYGEGPGVMVRVPG</sequence>
<dbReference type="InterPro" id="IPR056490">
    <property type="entry name" value="Rcc01698_C"/>
</dbReference>
<keyword evidence="4" id="KW-0378">Hydrolase</keyword>
<feature type="domain" description="GTA TIM-barrel-like" evidence="1">
    <location>
        <begin position="443"/>
        <end position="740"/>
    </location>
</feature>
<evidence type="ECO:0000259" key="3">
    <source>
        <dbReference type="Pfam" id="PF23666"/>
    </source>
</evidence>
<dbReference type="GO" id="GO:0016787">
    <property type="term" value="F:hydrolase activity"/>
    <property type="evidence" value="ECO:0007669"/>
    <property type="project" value="UniProtKB-KW"/>
</dbReference>
<feature type="domain" description="Rcc01698-like C-terminal" evidence="3">
    <location>
        <begin position="1054"/>
        <end position="1154"/>
    </location>
</feature>
<dbReference type="SUPFAM" id="SSF51445">
    <property type="entry name" value="(Trans)glycosidases"/>
    <property type="match status" value="1"/>
</dbReference>
<organism evidence="4 5">
    <name type="scientific">Pontibaca salina</name>
    <dbReference type="NCBI Taxonomy" id="2795731"/>
    <lineage>
        <taxon>Bacteria</taxon>
        <taxon>Pseudomonadati</taxon>
        <taxon>Pseudomonadota</taxon>
        <taxon>Alphaproteobacteria</taxon>
        <taxon>Rhodobacterales</taxon>
        <taxon>Roseobacteraceae</taxon>
        <taxon>Pontibaca</taxon>
    </lineage>
</organism>
<evidence type="ECO:0000259" key="1">
    <source>
        <dbReference type="Pfam" id="PF13547"/>
    </source>
</evidence>
<proteinExistence type="predicted"/>
<reference evidence="4" key="1">
    <citation type="submission" date="2020-12" db="EMBL/GenBank/DDBJ databases">
        <title>Pontibaca salina gen. nov., sp. nov., isolated from marine sediment.</title>
        <authorList>
            <person name="Bo J."/>
            <person name="Wang S."/>
            <person name="Song X."/>
            <person name="Du Z."/>
        </authorList>
    </citation>
    <scope>NUCLEOTIDE SEQUENCE</scope>
    <source>
        <strain evidence="4">S1109L</strain>
    </source>
</reference>
<dbReference type="InterPro" id="IPR025195">
    <property type="entry name" value="GTA_TIM_dom"/>
</dbReference>
<dbReference type="CDD" id="cd19607">
    <property type="entry name" value="GTA_TIM-barrel-like"/>
    <property type="match status" value="1"/>
</dbReference>
<dbReference type="Pfam" id="PF13547">
    <property type="entry name" value="GTA_TIM"/>
    <property type="match status" value="1"/>
</dbReference>
<keyword evidence="5" id="KW-1185">Reference proteome</keyword>
<evidence type="ECO:0000313" key="4">
    <source>
        <dbReference type="EMBL" id="MBI6630438.1"/>
    </source>
</evidence>
<dbReference type="InterPro" id="IPR017853">
    <property type="entry name" value="GH"/>
</dbReference>
<dbReference type="Proteomes" id="UP000613255">
    <property type="component" value="Unassembled WGS sequence"/>
</dbReference>
<evidence type="ECO:0000259" key="2">
    <source>
        <dbReference type="Pfam" id="PF13550"/>
    </source>
</evidence>
<feature type="domain" description="Tip attachment protein J" evidence="2">
    <location>
        <begin position="801"/>
        <end position="963"/>
    </location>
</feature>
<dbReference type="InterPro" id="IPR032876">
    <property type="entry name" value="J_dom"/>
</dbReference>
<dbReference type="Pfam" id="PF13550">
    <property type="entry name" value="Phage-tail_3"/>
    <property type="match status" value="1"/>
</dbReference>
<dbReference type="Gene3D" id="3.20.20.80">
    <property type="entry name" value="Glycosidases"/>
    <property type="match status" value="1"/>
</dbReference>
<accession>A0A934HLS1</accession>
<name>A0A934HLS1_9RHOB</name>
<comment type="caution">
    <text evidence="4">The sequence shown here is derived from an EMBL/GenBank/DDBJ whole genome shotgun (WGS) entry which is preliminary data.</text>
</comment>
<evidence type="ECO:0000313" key="5">
    <source>
        <dbReference type="Proteomes" id="UP000613255"/>
    </source>
</evidence>